<sequence>MGNAFFLLLRLVLSMSIFAVTEAVPPQPPPPSSRGGCTDQLILFSPCLSYVSSPPNNLSETASSKCCGAFSSSFAPNSLCFCYLLRDNHILGFPMNSTRLLSLSSLCLSPPPTISSLNYLCGESPTLPPLSSADILRNPNNSSVTGSVSSASGGKTVPHNGKGPGTTLYFPTSNGSTSTLIDGGYYCKFLLLVILPLFNLNMLYF</sequence>
<dbReference type="InterPro" id="IPR016140">
    <property type="entry name" value="Bifunc_inhib/LTP/seed_store"/>
</dbReference>
<organism evidence="4 5">
    <name type="scientific">Pisum sativum</name>
    <name type="common">Garden pea</name>
    <name type="synonym">Lathyrus oleraceus</name>
    <dbReference type="NCBI Taxonomy" id="3888"/>
    <lineage>
        <taxon>Eukaryota</taxon>
        <taxon>Viridiplantae</taxon>
        <taxon>Streptophyta</taxon>
        <taxon>Embryophyta</taxon>
        <taxon>Tracheophyta</taxon>
        <taxon>Spermatophyta</taxon>
        <taxon>Magnoliopsida</taxon>
        <taxon>eudicotyledons</taxon>
        <taxon>Gunneridae</taxon>
        <taxon>Pentapetalae</taxon>
        <taxon>rosids</taxon>
        <taxon>fabids</taxon>
        <taxon>Fabales</taxon>
        <taxon>Fabaceae</taxon>
        <taxon>Papilionoideae</taxon>
        <taxon>50 kb inversion clade</taxon>
        <taxon>NPAAA clade</taxon>
        <taxon>Hologalegina</taxon>
        <taxon>IRL clade</taxon>
        <taxon>Fabeae</taxon>
        <taxon>Lathyrus</taxon>
    </lineage>
</organism>
<dbReference type="Gene3D" id="1.10.110.10">
    <property type="entry name" value="Plant lipid-transfer and hydrophobic proteins"/>
    <property type="match status" value="1"/>
</dbReference>
<feature type="chain" id="PRO_5039085616" description="Bifunctional inhibitor/plant lipid transfer protein/seed storage helical domain-containing protein" evidence="2">
    <location>
        <begin position="24"/>
        <end position="205"/>
    </location>
</feature>
<dbReference type="Proteomes" id="UP001058974">
    <property type="component" value="Chromosome 2"/>
</dbReference>
<proteinExistence type="predicted"/>
<dbReference type="InterPro" id="IPR053353">
    <property type="entry name" value="Plant_LTP_GPI-anchored"/>
</dbReference>
<reference evidence="4 5" key="1">
    <citation type="journal article" date="2022" name="Nat. Genet.">
        <title>Improved pea reference genome and pan-genome highlight genomic features and evolutionary characteristics.</title>
        <authorList>
            <person name="Yang T."/>
            <person name="Liu R."/>
            <person name="Luo Y."/>
            <person name="Hu S."/>
            <person name="Wang D."/>
            <person name="Wang C."/>
            <person name="Pandey M.K."/>
            <person name="Ge S."/>
            <person name="Xu Q."/>
            <person name="Li N."/>
            <person name="Li G."/>
            <person name="Huang Y."/>
            <person name="Saxena R.K."/>
            <person name="Ji Y."/>
            <person name="Li M."/>
            <person name="Yan X."/>
            <person name="He Y."/>
            <person name="Liu Y."/>
            <person name="Wang X."/>
            <person name="Xiang C."/>
            <person name="Varshney R.K."/>
            <person name="Ding H."/>
            <person name="Gao S."/>
            <person name="Zong X."/>
        </authorList>
    </citation>
    <scope>NUCLEOTIDE SEQUENCE [LARGE SCALE GENOMIC DNA]</scope>
    <source>
        <strain evidence="4 5">cv. Zhongwan 6</strain>
    </source>
</reference>
<evidence type="ECO:0000313" key="4">
    <source>
        <dbReference type="EMBL" id="KAI5440262.1"/>
    </source>
</evidence>
<dbReference type="OrthoDB" id="786778at2759"/>
<evidence type="ECO:0000256" key="1">
    <source>
        <dbReference type="SAM" id="MobiDB-lite"/>
    </source>
</evidence>
<dbReference type="InterPro" id="IPR036312">
    <property type="entry name" value="Bifun_inhib/LTP/seed_sf"/>
</dbReference>
<dbReference type="PANTHER" id="PTHR35747">
    <property type="entry name" value="BIFUNCTIONAL INHIBITOR/LIPID-TRANSFER PROTEIN/SEED STORAGE 2S ALBUMIN SUPERFAMILY PROTEIN"/>
    <property type="match status" value="1"/>
</dbReference>
<dbReference type="Gramene" id="Psat2g190000.1">
    <property type="protein sequence ID" value="Psat2g190000.1.cds"/>
    <property type="gene ID" value="Psat2g190000"/>
</dbReference>
<dbReference type="CDD" id="cd00010">
    <property type="entry name" value="AAI_LTSS"/>
    <property type="match status" value="1"/>
</dbReference>
<protein>
    <recommendedName>
        <fullName evidence="3">Bifunctional inhibitor/plant lipid transfer protein/seed storage helical domain-containing protein</fullName>
    </recommendedName>
</protein>
<keyword evidence="5" id="KW-1185">Reference proteome</keyword>
<dbReference type="PANTHER" id="PTHR35747:SF2">
    <property type="entry name" value="NON-SPECIFIC LIPID TRANSFER PROTEIN GPI-ANCHORED 25"/>
    <property type="match status" value="1"/>
</dbReference>
<gene>
    <name evidence="4" type="ORF">KIW84_025549</name>
</gene>
<dbReference type="Gramene" id="Psat02G0554900-T1">
    <property type="protein sequence ID" value="KAI5440262.1"/>
    <property type="gene ID" value="KIW84_025549"/>
</dbReference>
<feature type="domain" description="Bifunctional inhibitor/plant lipid transfer protein/seed storage helical" evidence="3">
    <location>
        <begin position="27"/>
        <end position="109"/>
    </location>
</feature>
<comment type="caution">
    <text evidence="4">The sequence shown here is derived from an EMBL/GenBank/DDBJ whole genome shotgun (WGS) entry which is preliminary data.</text>
</comment>
<name>A0A9D4YJW2_PEA</name>
<keyword evidence="2" id="KW-0732">Signal</keyword>
<dbReference type="EMBL" id="JAMSHJ010000002">
    <property type="protein sequence ID" value="KAI5440262.1"/>
    <property type="molecule type" value="Genomic_DNA"/>
</dbReference>
<feature type="region of interest" description="Disordered" evidence="1">
    <location>
        <begin position="141"/>
        <end position="160"/>
    </location>
</feature>
<evidence type="ECO:0000313" key="5">
    <source>
        <dbReference type="Proteomes" id="UP001058974"/>
    </source>
</evidence>
<dbReference type="Pfam" id="PF14368">
    <property type="entry name" value="LTP_2"/>
    <property type="match status" value="1"/>
</dbReference>
<dbReference type="SUPFAM" id="SSF47699">
    <property type="entry name" value="Bifunctional inhibitor/lipid-transfer protein/seed storage 2S albumin"/>
    <property type="match status" value="1"/>
</dbReference>
<evidence type="ECO:0000259" key="3">
    <source>
        <dbReference type="Pfam" id="PF14368"/>
    </source>
</evidence>
<evidence type="ECO:0000256" key="2">
    <source>
        <dbReference type="SAM" id="SignalP"/>
    </source>
</evidence>
<feature type="compositionally biased region" description="Low complexity" evidence="1">
    <location>
        <begin position="142"/>
        <end position="157"/>
    </location>
</feature>
<accession>A0A9D4YJW2</accession>
<feature type="signal peptide" evidence="2">
    <location>
        <begin position="1"/>
        <end position="23"/>
    </location>
</feature>
<dbReference type="AlphaFoldDB" id="A0A9D4YJW2"/>